<dbReference type="Pfam" id="PF07247">
    <property type="entry name" value="AATase"/>
    <property type="match status" value="1"/>
</dbReference>
<name>A0A9W4UHV9_9PLEO</name>
<dbReference type="EMBL" id="CAOQHR010000005">
    <property type="protein sequence ID" value="CAI6335292.1"/>
    <property type="molecule type" value="Genomic_DNA"/>
</dbReference>
<protein>
    <recommendedName>
        <fullName evidence="3">Alcohol acetyltransferase</fullName>
    </recommendedName>
</protein>
<dbReference type="PANTHER" id="PTHR28037">
    <property type="entry name" value="ALCOHOL O-ACETYLTRANSFERASE 1-RELATED"/>
    <property type="match status" value="1"/>
</dbReference>
<keyword evidence="2" id="KW-1185">Reference proteome</keyword>
<accession>A0A9W4UHV9</accession>
<evidence type="ECO:0008006" key="3">
    <source>
        <dbReference type="Google" id="ProtNLM"/>
    </source>
</evidence>
<dbReference type="PANTHER" id="PTHR28037:SF1">
    <property type="entry name" value="ALCOHOL O-ACETYLTRANSFERASE 1-RELATED"/>
    <property type="match status" value="1"/>
</dbReference>
<dbReference type="GO" id="GO:0008080">
    <property type="term" value="F:N-acetyltransferase activity"/>
    <property type="evidence" value="ECO:0007669"/>
    <property type="project" value="TreeGrafter"/>
</dbReference>
<evidence type="ECO:0000313" key="1">
    <source>
        <dbReference type="EMBL" id="CAI6335292.1"/>
    </source>
</evidence>
<proteinExistence type="predicted"/>
<gene>
    <name evidence="1" type="ORF">PDIGIT_LOCUS8371</name>
</gene>
<sequence length="513" mass="57226">MSNRSNGSRATQTEVGSRVRGMGCHEKLQAALSSLDQYRGTVVACRYYLPSTLARPEDLATLKTKIYEAVARVVLSQGHLQLGVAGIDTKNPGFIRLGSIDLRNHVVWTSLDEEDDFEHMHEISMQTQLDSRFDNISTIPGWRIVVLHKPGMDSIEISYAWNHIHHDGMGAKIFHESLLQNLNDASAESKESVLTVDEQSESRILQLPDPTATLAPNPEKLSSWPMAPKSFVSAVWRQLNPPADLCATWAPIKPSPYKTKVHNLVIDNRTVKNLIATCRKHHTTITGLIHALVLISLSSSIPKHKGFMSRTPYNLRTILPSNPPKYPSLDPKKTMCNYVSVVDHDFDAKTVSGIRSRLPARKEKEDTALTTDMLDDIWATSARIRREIEARLDMGMKNDMLGIMKVVLDWRAQQKKGAKGKRHFSWLITNIGVFDGGDQERELANRENWTVRRGMLVLGADTPDAAIQIGAMTMKGGDMCMTGTWQDCVVGPEVGGRLMRDLERWFGEIGAAA</sequence>
<dbReference type="OrthoDB" id="2150604at2759"/>
<dbReference type="AlphaFoldDB" id="A0A9W4UHV9"/>
<evidence type="ECO:0000313" key="2">
    <source>
        <dbReference type="Proteomes" id="UP001152607"/>
    </source>
</evidence>
<dbReference type="InterPro" id="IPR052058">
    <property type="entry name" value="Alcohol_O-acetyltransferase"/>
</dbReference>
<reference evidence="1" key="1">
    <citation type="submission" date="2023-01" db="EMBL/GenBank/DDBJ databases">
        <authorList>
            <person name="Van Ghelder C."/>
            <person name="Rancurel C."/>
        </authorList>
    </citation>
    <scope>NUCLEOTIDE SEQUENCE</scope>
    <source>
        <strain evidence="1">CNCM I-4278</strain>
    </source>
</reference>
<dbReference type="Proteomes" id="UP001152607">
    <property type="component" value="Unassembled WGS sequence"/>
</dbReference>
<dbReference type="InterPro" id="IPR010828">
    <property type="entry name" value="Atf2/Sli1-like"/>
</dbReference>
<comment type="caution">
    <text evidence="1">The sequence shown here is derived from an EMBL/GenBank/DDBJ whole genome shotgun (WGS) entry which is preliminary data.</text>
</comment>
<organism evidence="1 2">
    <name type="scientific">Periconia digitata</name>
    <dbReference type="NCBI Taxonomy" id="1303443"/>
    <lineage>
        <taxon>Eukaryota</taxon>
        <taxon>Fungi</taxon>
        <taxon>Dikarya</taxon>
        <taxon>Ascomycota</taxon>
        <taxon>Pezizomycotina</taxon>
        <taxon>Dothideomycetes</taxon>
        <taxon>Pleosporomycetidae</taxon>
        <taxon>Pleosporales</taxon>
        <taxon>Massarineae</taxon>
        <taxon>Periconiaceae</taxon>
        <taxon>Periconia</taxon>
    </lineage>
</organism>